<keyword evidence="3" id="KW-0045">Antibiotic biosynthesis</keyword>
<dbReference type="RefSeq" id="WP_345248405.1">
    <property type="nucleotide sequence ID" value="NZ_BAABFO010000007.1"/>
</dbReference>
<dbReference type="EMBL" id="BAABFO010000007">
    <property type="protein sequence ID" value="GAA4330089.1"/>
    <property type="molecule type" value="Genomic_DNA"/>
</dbReference>
<dbReference type="SUPFAM" id="SSF51197">
    <property type="entry name" value="Clavaminate synthase-like"/>
    <property type="match status" value="1"/>
</dbReference>
<dbReference type="PANTHER" id="PTHR10696:SF56">
    <property type="entry name" value="TAUD_TFDA-LIKE DOMAIN-CONTAINING PROTEIN"/>
    <property type="match status" value="1"/>
</dbReference>
<dbReference type="InterPro" id="IPR003819">
    <property type="entry name" value="TauD/TfdA-like"/>
</dbReference>
<protein>
    <submittedName>
        <fullName evidence="5">TauD/TfdA family dioxygenase</fullName>
    </submittedName>
</protein>
<name>A0ABP8GUI9_9BURK</name>
<dbReference type="InterPro" id="IPR050411">
    <property type="entry name" value="AlphaKG_dependent_hydroxylases"/>
</dbReference>
<gene>
    <name evidence="5" type="ORF">GCM10023144_17470</name>
</gene>
<evidence type="ECO:0000256" key="2">
    <source>
        <dbReference type="ARBA" id="ARBA00023002"/>
    </source>
</evidence>
<dbReference type="Pfam" id="PF02668">
    <property type="entry name" value="TauD"/>
    <property type="match status" value="1"/>
</dbReference>
<keyword evidence="6" id="KW-1185">Reference proteome</keyword>
<evidence type="ECO:0000256" key="1">
    <source>
        <dbReference type="ARBA" id="ARBA00001954"/>
    </source>
</evidence>
<keyword evidence="5" id="KW-0223">Dioxygenase</keyword>
<dbReference type="GO" id="GO:0051213">
    <property type="term" value="F:dioxygenase activity"/>
    <property type="evidence" value="ECO:0007669"/>
    <property type="project" value="UniProtKB-KW"/>
</dbReference>
<evidence type="ECO:0000256" key="3">
    <source>
        <dbReference type="ARBA" id="ARBA00023194"/>
    </source>
</evidence>
<reference evidence="6" key="1">
    <citation type="journal article" date="2019" name="Int. J. Syst. Evol. Microbiol.">
        <title>The Global Catalogue of Microorganisms (GCM) 10K type strain sequencing project: providing services to taxonomists for standard genome sequencing and annotation.</title>
        <authorList>
            <consortium name="The Broad Institute Genomics Platform"/>
            <consortium name="The Broad Institute Genome Sequencing Center for Infectious Disease"/>
            <person name="Wu L."/>
            <person name="Ma J."/>
        </authorList>
    </citation>
    <scope>NUCLEOTIDE SEQUENCE [LARGE SCALE GENOMIC DNA]</scope>
    <source>
        <strain evidence="6">JCM 17666</strain>
    </source>
</reference>
<dbReference type="Proteomes" id="UP001501671">
    <property type="component" value="Unassembled WGS sequence"/>
</dbReference>
<dbReference type="Gene3D" id="3.60.130.10">
    <property type="entry name" value="Clavaminate synthase-like"/>
    <property type="match status" value="1"/>
</dbReference>
<keyword evidence="2" id="KW-0560">Oxidoreductase</keyword>
<dbReference type="PANTHER" id="PTHR10696">
    <property type="entry name" value="GAMMA-BUTYROBETAINE HYDROXYLASE-RELATED"/>
    <property type="match status" value="1"/>
</dbReference>
<evidence type="ECO:0000313" key="5">
    <source>
        <dbReference type="EMBL" id="GAA4330089.1"/>
    </source>
</evidence>
<comment type="caution">
    <text evidence="5">The sequence shown here is derived from an EMBL/GenBank/DDBJ whole genome shotgun (WGS) entry which is preliminary data.</text>
</comment>
<accession>A0ABP8GUI9</accession>
<evidence type="ECO:0000313" key="6">
    <source>
        <dbReference type="Proteomes" id="UP001501671"/>
    </source>
</evidence>
<evidence type="ECO:0000259" key="4">
    <source>
        <dbReference type="Pfam" id="PF02668"/>
    </source>
</evidence>
<proteinExistence type="predicted"/>
<organism evidence="5 6">
    <name type="scientific">Pigmentiphaga soli</name>
    <dbReference type="NCBI Taxonomy" id="1007095"/>
    <lineage>
        <taxon>Bacteria</taxon>
        <taxon>Pseudomonadati</taxon>
        <taxon>Pseudomonadota</taxon>
        <taxon>Betaproteobacteria</taxon>
        <taxon>Burkholderiales</taxon>
        <taxon>Alcaligenaceae</taxon>
        <taxon>Pigmentiphaga</taxon>
    </lineage>
</organism>
<comment type="cofactor">
    <cofactor evidence="1">
        <name>Fe(2+)</name>
        <dbReference type="ChEBI" id="CHEBI:29033"/>
    </cofactor>
</comment>
<sequence length="360" mass="39545">MSSLNTDTPAAWVASDLQADKGWIYRLAPDEQAGLLDAVRRARVAGKPLIAYGRADFALDRWLGTLRAAFGQARGGRGLALVKGLPRQGVSAAEFELLTWAIGLHMGVARPQGKASQYLSTVKNAGGDYRTATGRGYSSNAELDFHTDGADVVVLSCYNAARSGGVSMCTSSVTAFRTIEQERPDLAAILLQPLAFSRQGEEAPGEPPFVTYPVFGIEDGLVFGKWVRNRFENAARMPEAPSPTAQQRAAVDFLDEVVRRKPLMFSMTLEPGDVQILNTHVTLHSRTQFEDFEEDERKRLLYRLWLSTPDAPRLPQGWRQPYGSVEPGVVRGGSKGHQYDDACRAFDRRQAEAMGMRLPA</sequence>
<feature type="domain" description="TauD/TfdA-like" evidence="4">
    <location>
        <begin position="52"/>
        <end position="305"/>
    </location>
</feature>
<dbReference type="InterPro" id="IPR042098">
    <property type="entry name" value="TauD-like_sf"/>
</dbReference>